<dbReference type="KEGG" id="hir:HETIRDRAFT_422408"/>
<dbReference type="AlphaFoldDB" id="W4JRN7"/>
<feature type="compositionally biased region" description="Basic and acidic residues" evidence="1">
    <location>
        <begin position="393"/>
        <end position="411"/>
    </location>
</feature>
<reference evidence="2 3" key="1">
    <citation type="journal article" date="2012" name="New Phytol.">
        <title>Insight into trade-off between wood decay and parasitism from the genome of a fungal forest pathogen.</title>
        <authorList>
            <person name="Olson A."/>
            <person name="Aerts A."/>
            <person name="Asiegbu F."/>
            <person name="Belbahri L."/>
            <person name="Bouzid O."/>
            <person name="Broberg A."/>
            <person name="Canback B."/>
            <person name="Coutinho P.M."/>
            <person name="Cullen D."/>
            <person name="Dalman K."/>
            <person name="Deflorio G."/>
            <person name="van Diepen L.T."/>
            <person name="Dunand C."/>
            <person name="Duplessis S."/>
            <person name="Durling M."/>
            <person name="Gonthier P."/>
            <person name="Grimwood J."/>
            <person name="Fossdal C.G."/>
            <person name="Hansson D."/>
            <person name="Henrissat B."/>
            <person name="Hietala A."/>
            <person name="Himmelstrand K."/>
            <person name="Hoffmeister D."/>
            <person name="Hogberg N."/>
            <person name="James T.Y."/>
            <person name="Karlsson M."/>
            <person name="Kohler A."/>
            <person name="Kues U."/>
            <person name="Lee Y.H."/>
            <person name="Lin Y.C."/>
            <person name="Lind M."/>
            <person name="Lindquist E."/>
            <person name="Lombard V."/>
            <person name="Lucas S."/>
            <person name="Lunden K."/>
            <person name="Morin E."/>
            <person name="Murat C."/>
            <person name="Park J."/>
            <person name="Raffaello T."/>
            <person name="Rouze P."/>
            <person name="Salamov A."/>
            <person name="Schmutz J."/>
            <person name="Solheim H."/>
            <person name="Stahlberg J."/>
            <person name="Velez H."/>
            <person name="de Vries R.P."/>
            <person name="Wiebenga A."/>
            <person name="Woodward S."/>
            <person name="Yakovlev I."/>
            <person name="Garbelotto M."/>
            <person name="Martin F."/>
            <person name="Grigoriev I.V."/>
            <person name="Stenlid J."/>
        </authorList>
    </citation>
    <scope>NUCLEOTIDE SEQUENCE [LARGE SCALE GENOMIC DNA]</scope>
    <source>
        <strain evidence="2 3">TC 32-1</strain>
    </source>
</reference>
<dbReference type="Proteomes" id="UP000030671">
    <property type="component" value="Unassembled WGS sequence"/>
</dbReference>
<sequence length="433" mass="49364">MNNCPLEIHAYIFELACTDDGRTGRALSAVNRYIRHASAPYQWQSLVIYDLAQAKGFAALLNTLHDAGTSTDTVTIHTRRLISHLFVSNRTGASARDIRLSQWHAARTAEERQFTHRRFDLEAEEWTAAIRRILAYAADSVRTLTMMCYDIHISPSGRLFFSDLKGTNFPRLEDLTIRGGFDVKLRDHPNTDSEPDTLVVSQPYAETGASTSRPVETPTLPSLHRLHLICPISFELFLQRLRPLAPKISYIRLSELAAFDLDLCRLLFSELAERQIVPGRLPGLQGHQWSAEPIAQPVDWEPYLPPSEILERILLQPSQFPVRPESQCGCCTGYYKVDDMIRMLREMARESSGATFVYVPPGRRTGTGYAHDEAKRDWESRIDGGAGCWREKKDVDIDKPVERDTEEDHTQSHSSHRSWRPRRSILQYMMDSP</sequence>
<accession>W4JRN7</accession>
<dbReference type="RefSeq" id="XP_009552004.1">
    <property type="nucleotide sequence ID" value="XM_009553709.1"/>
</dbReference>
<gene>
    <name evidence="2" type="ORF">HETIRDRAFT_422408</name>
</gene>
<dbReference type="eggNOG" id="ENOG502RB07">
    <property type="taxonomic scope" value="Eukaryota"/>
</dbReference>
<keyword evidence="3" id="KW-1185">Reference proteome</keyword>
<feature type="compositionally biased region" description="Basic residues" evidence="1">
    <location>
        <begin position="414"/>
        <end position="423"/>
    </location>
</feature>
<organism evidence="2 3">
    <name type="scientific">Heterobasidion irregulare (strain TC 32-1)</name>
    <dbReference type="NCBI Taxonomy" id="747525"/>
    <lineage>
        <taxon>Eukaryota</taxon>
        <taxon>Fungi</taxon>
        <taxon>Dikarya</taxon>
        <taxon>Basidiomycota</taxon>
        <taxon>Agaricomycotina</taxon>
        <taxon>Agaricomycetes</taxon>
        <taxon>Russulales</taxon>
        <taxon>Bondarzewiaceae</taxon>
        <taxon>Heterobasidion</taxon>
        <taxon>Heterobasidion annosum species complex</taxon>
    </lineage>
</organism>
<dbReference type="InParanoid" id="W4JRN7"/>
<evidence type="ECO:0000313" key="2">
    <source>
        <dbReference type="EMBL" id="ETW75745.1"/>
    </source>
</evidence>
<dbReference type="GeneID" id="20673809"/>
<dbReference type="HOGENOM" id="CLU_041942_2_0_1"/>
<proteinExistence type="predicted"/>
<evidence type="ECO:0000256" key="1">
    <source>
        <dbReference type="SAM" id="MobiDB-lite"/>
    </source>
</evidence>
<name>W4JRN7_HETIT</name>
<evidence type="ECO:0000313" key="3">
    <source>
        <dbReference type="Proteomes" id="UP000030671"/>
    </source>
</evidence>
<dbReference type="EMBL" id="KI925465">
    <property type="protein sequence ID" value="ETW75745.1"/>
    <property type="molecule type" value="Genomic_DNA"/>
</dbReference>
<protein>
    <submittedName>
        <fullName evidence="2">Uncharacterized protein</fullName>
    </submittedName>
</protein>
<dbReference type="OrthoDB" id="2748701at2759"/>
<feature type="region of interest" description="Disordered" evidence="1">
    <location>
        <begin position="393"/>
        <end position="424"/>
    </location>
</feature>